<evidence type="ECO:0000256" key="2">
    <source>
        <dbReference type="ARBA" id="ARBA00022737"/>
    </source>
</evidence>
<organism evidence="8 9">
    <name type="scientific">Flemingia macrophylla</name>
    <dbReference type="NCBI Taxonomy" id="520843"/>
    <lineage>
        <taxon>Eukaryota</taxon>
        <taxon>Viridiplantae</taxon>
        <taxon>Streptophyta</taxon>
        <taxon>Embryophyta</taxon>
        <taxon>Tracheophyta</taxon>
        <taxon>Spermatophyta</taxon>
        <taxon>Magnoliopsida</taxon>
        <taxon>eudicotyledons</taxon>
        <taxon>Gunneridae</taxon>
        <taxon>Pentapetalae</taxon>
        <taxon>rosids</taxon>
        <taxon>fabids</taxon>
        <taxon>Fabales</taxon>
        <taxon>Fabaceae</taxon>
        <taxon>Papilionoideae</taxon>
        <taxon>50 kb inversion clade</taxon>
        <taxon>NPAAA clade</taxon>
        <taxon>indigoferoid/millettioid clade</taxon>
        <taxon>Phaseoleae</taxon>
        <taxon>Flemingia</taxon>
    </lineage>
</organism>
<evidence type="ECO:0000256" key="6">
    <source>
        <dbReference type="SAM" id="MobiDB-lite"/>
    </source>
</evidence>
<dbReference type="Pfam" id="PF26587">
    <property type="entry name" value="AAA_lid_SMAX1"/>
    <property type="match status" value="1"/>
</dbReference>
<keyword evidence="3" id="KW-0805">Transcription regulation</keyword>
<dbReference type="InterPro" id="IPR058954">
    <property type="entry name" value="AAA_lid_SMAX1"/>
</dbReference>
<feature type="region of interest" description="Disordered" evidence="6">
    <location>
        <begin position="230"/>
        <end position="249"/>
    </location>
</feature>
<dbReference type="AlphaFoldDB" id="A0ABD1MAY9"/>
<accession>A0ABD1MAY9</accession>
<keyword evidence="4" id="KW-0804">Transcription</keyword>
<protein>
    <recommendedName>
        <fullName evidence="7">Clp R domain-containing protein</fullName>
    </recommendedName>
</protein>
<dbReference type="Pfam" id="PF23569">
    <property type="entry name" value="NBD_SMAX1"/>
    <property type="match status" value="1"/>
</dbReference>
<keyword evidence="9" id="KW-1185">Reference proteome</keyword>
<dbReference type="Pfam" id="PF07724">
    <property type="entry name" value="AAA_2"/>
    <property type="match status" value="1"/>
</dbReference>
<evidence type="ECO:0000256" key="3">
    <source>
        <dbReference type="ARBA" id="ARBA00023015"/>
    </source>
</evidence>
<proteinExistence type="inferred from homology"/>
<feature type="domain" description="Clp R" evidence="7">
    <location>
        <begin position="8"/>
        <end position="183"/>
    </location>
</feature>
<dbReference type="InterPro" id="IPR027417">
    <property type="entry name" value="P-loop_NTPase"/>
</dbReference>
<dbReference type="InterPro" id="IPR003959">
    <property type="entry name" value="ATPase_AAA_core"/>
</dbReference>
<dbReference type="CDD" id="cd19499">
    <property type="entry name" value="RecA-like_ClpB_Hsp104-like"/>
    <property type="match status" value="1"/>
</dbReference>
<dbReference type="InterPro" id="IPR058680">
    <property type="entry name" value="NBD_SMAX1-like"/>
</dbReference>
<dbReference type="PANTHER" id="PTHR43572:SF38">
    <property type="entry name" value="PROTEIN SMAX1-LIKE 6"/>
    <property type="match status" value="1"/>
</dbReference>
<dbReference type="InterPro" id="IPR036628">
    <property type="entry name" value="Clp_N_dom_sf"/>
</dbReference>
<dbReference type="Gene3D" id="3.40.50.300">
    <property type="entry name" value="P-loop containing nucleotide triphosphate hydrolases"/>
    <property type="match status" value="1"/>
</dbReference>
<dbReference type="SUPFAM" id="SSF52540">
    <property type="entry name" value="P-loop containing nucleoside triphosphate hydrolases"/>
    <property type="match status" value="1"/>
</dbReference>
<gene>
    <name evidence="8" type="ORF">Fmac_014176</name>
</gene>
<dbReference type="EMBL" id="JBGMDY010000005">
    <property type="protein sequence ID" value="KAL2332963.1"/>
    <property type="molecule type" value="Genomic_DNA"/>
</dbReference>
<dbReference type="PANTHER" id="PTHR43572">
    <property type="entry name" value="CHAPERONE PROTEIN CLPD, CHLOROPLASTIC"/>
    <property type="match status" value="1"/>
</dbReference>
<reference evidence="8 9" key="1">
    <citation type="submission" date="2024-08" db="EMBL/GenBank/DDBJ databases">
        <title>Insights into the chromosomal genome structure of Flemingia macrophylla.</title>
        <authorList>
            <person name="Ding Y."/>
            <person name="Zhao Y."/>
            <person name="Bi W."/>
            <person name="Wu M."/>
            <person name="Zhao G."/>
            <person name="Gong Y."/>
            <person name="Li W."/>
            <person name="Zhang P."/>
        </authorList>
    </citation>
    <scope>NUCLEOTIDE SEQUENCE [LARGE SCALE GENOMIC DNA]</scope>
    <source>
        <strain evidence="8">DYQJB</strain>
        <tissue evidence="8">Leaf</tissue>
    </source>
</reference>
<evidence type="ECO:0000256" key="4">
    <source>
        <dbReference type="ARBA" id="ARBA00023163"/>
    </source>
</evidence>
<dbReference type="Gene3D" id="1.10.1780.10">
    <property type="entry name" value="Clp, N-terminal domain"/>
    <property type="match status" value="1"/>
</dbReference>
<evidence type="ECO:0000256" key="5">
    <source>
        <dbReference type="PROSITE-ProRule" id="PRU01251"/>
    </source>
</evidence>
<evidence type="ECO:0000313" key="8">
    <source>
        <dbReference type="EMBL" id="KAL2332963.1"/>
    </source>
</evidence>
<dbReference type="PROSITE" id="PS51903">
    <property type="entry name" value="CLP_R"/>
    <property type="match status" value="1"/>
</dbReference>
<dbReference type="SUPFAM" id="SSF81923">
    <property type="entry name" value="Double Clp-N motif"/>
    <property type="match status" value="1"/>
</dbReference>
<comment type="caution">
    <text evidence="8">The sequence shown here is derived from an EMBL/GenBank/DDBJ whole genome shotgun (WGS) entry which is preliminary data.</text>
</comment>
<dbReference type="InterPro" id="IPR051650">
    <property type="entry name" value="SL_signaling_regulator"/>
</dbReference>
<keyword evidence="2 5" id="KW-0677">Repeat</keyword>
<dbReference type="InterPro" id="IPR004176">
    <property type="entry name" value="Clp_R_N"/>
</dbReference>
<evidence type="ECO:0000256" key="1">
    <source>
        <dbReference type="ARBA" id="ARBA00008675"/>
    </source>
</evidence>
<dbReference type="Proteomes" id="UP001603857">
    <property type="component" value="Unassembled WGS sequence"/>
</dbReference>
<evidence type="ECO:0000313" key="9">
    <source>
        <dbReference type="Proteomes" id="UP001603857"/>
    </source>
</evidence>
<evidence type="ECO:0000259" key="7">
    <source>
        <dbReference type="PROSITE" id="PS51903"/>
    </source>
</evidence>
<comment type="similarity">
    <text evidence="1">Belongs to the ClpA/ClpB family.</text>
</comment>
<name>A0ABD1MAY9_9FABA</name>
<sequence>MPTPVSTARQCLTEDAARALDDAVTVARRRSHPQTTSLHAVSALLSLPSASLRAACSRCRSCSYSPRLQFRALELSVGVSLDRLPTTKSSGAAVSDEGPPVSNSLMAAIKRSQANQRRHPDSFHLMQMIQQNQSHQTTTSLLKVELKHFILSILDDPIVSRVFAEAGFRSYDVKLALLQPPPPSRIFPRLAPPLFLCNLEPPLHQTSSTSTLDPNSRRILEVITKKTKRNPLLMGSTPNPPSTPSSNASKPVKLAGLAAVSVEKEISALLRDGGGEGGVFQEVGRLVEQCSGAGVVVCFGEVEVFVEGVANEEGVGFVVSQLTRLLGVHGGKLWLVGVAGTSEAYSKFLRLFPSVDKDWDLHLLTMTSATPSIEAFYPKSSLMGSFVPFGGFFSTPSEFKNPLSCTNASSSLTRCDMCNEKYEGEVADILKVGPATTASTSLPWLQKVNVDTDKGLDVAKNELHHPVQTNEENTSLNTKIFGLQRKWSDICHHLHQNPSLPESDIAKARFQVPSHEGFQFGPGSSSQGSPHSEIQYSNQISYMSNESHSAFPFKQILPISAPFDTVNITDEADHTPNVSKSDMQNTWISPTPKANISLLDHKSSSSLTPVTTDLGLGTIYTSAAHEPDTPKLSDHKKHLQHLSDSLSTDFDAMNESTSHQIARSSSCSGPNLEGKFDTVDFKSLYHLLTEKVGWQDEAIYAINRTMSRCRSGAGRCSSSHVRADIWLAFLGPDRLGKRKLASALAEILFGSKQSLITVDLSSQDRCYPSNSIIEFQNSDCHDVLMRKTVVDYVAGELSKRPHSVVLIENVDQADFLVQNSMFQAIRTGKFQYSHGREISIHNAIFVVASGVFEGSGSFGLEEELKMFSEERILQAKRYEMKLSLGHASEDAKRSACTNVTVAQRKGAIKTTFLNKRKMIESGNSKERASCKTLKQVKEESRSYLDLNMPLDEVEEGNNDDDCESESIAENSGAWLHDLCDQVDEKVVFKPFNFDSLAEQVIKSIDTQFQKMFGSETMLEIDYEVMAQILAAAWLSDKKKAVEGWVEHVLGRSFNEAKKMYHFAPGFVVKLVKCERIFAEEQSPGGCFESIDEIRVGSGLAGQPVKPYV</sequence>